<organism evidence="4 5">
    <name type="scientific">Halopenitus persicus</name>
    <dbReference type="NCBI Taxonomy" id="1048396"/>
    <lineage>
        <taxon>Archaea</taxon>
        <taxon>Methanobacteriati</taxon>
        <taxon>Methanobacteriota</taxon>
        <taxon>Stenosarchaea group</taxon>
        <taxon>Halobacteria</taxon>
        <taxon>Halobacteriales</taxon>
        <taxon>Haloferacaceae</taxon>
        <taxon>Halopenitus</taxon>
    </lineage>
</organism>
<sequence length="373" mass="40239">MDRDLDGRTYDLLWLVDRHEPVGSIRLVELMRRHGYSITGRTIRLTLADLDEAGLTEKVPGKGRRLTAAGRAELDRGNVSNRLDRVRSRIATLRSRVTYDPIEDAGTLIVSSALVDAADLKPALETVRALHASPFGPISAAVEPAGPDADDPDGADDEGADRYRILAPSSLTLDGTFLSHGIETDLRTAGVAAYTRDSSRTADVSEADVSEADVSEAEMSEANDHRGGTIDRYVDVISGEDASVDVLSLLVEAGRSDVAPILEGADRGVLVVDYREFPLTRFEEARDLALATRNALGGVIDVRRPREGGPFPLGPPGWEFGAATYGGTGELVIATLSERGLSTEWETLYGTVDRNRLVPTDRIDPDGSFDVDR</sequence>
<dbReference type="PANTHER" id="PTHR41964">
    <property type="entry name" value="GLOBAL NITROGEN REGULATOR NRPR"/>
    <property type="match status" value="1"/>
</dbReference>
<dbReference type="EMBL" id="FNPC01000004">
    <property type="protein sequence ID" value="SDY33895.1"/>
    <property type="molecule type" value="Genomic_DNA"/>
</dbReference>
<feature type="domain" description="NrpR regulatory" evidence="2">
    <location>
        <begin position="85"/>
        <end position="196"/>
    </location>
</feature>
<keyword evidence="5" id="KW-1185">Reference proteome</keyword>
<dbReference type="Pfam" id="PF01995">
    <property type="entry name" value="NRD1_2"/>
    <property type="match status" value="1"/>
</dbReference>
<dbReference type="InterPro" id="IPR038982">
    <property type="entry name" value="NrpR"/>
</dbReference>
<dbReference type="Proteomes" id="UP000199079">
    <property type="component" value="Unassembled WGS sequence"/>
</dbReference>
<protein>
    <submittedName>
        <fullName evidence="4">Uncharacterized protein</fullName>
    </submittedName>
</protein>
<gene>
    <name evidence="4" type="ORF">SAMN05216564_104356</name>
</gene>
<dbReference type="InterPro" id="IPR036984">
    <property type="entry name" value="NrpR_dom_sf"/>
</dbReference>
<dbReference type="Gene3D" id="3.30.70.1360">
    <property type="entry name" value="mj0159-like"/>
    <property type="match status" value="1"/>
</dbReference>
<proteinExistence type="predicted"/>
<name>A0A1H3J2R6_9EURY</name>
<evidence type="ECO:0000313" key="5">
    <source>
        <dbReference type="Proteomes" id="UP000199079"/>
    </source>
</evidence>
<dbReference type="OrthoDB" id="358798at2157"/>
<evidence type="ECO:0000259" key="2">
    <source>
        <dbReference type="Pfam" id="PF01995"/>
    </source>
</evidence>
<dbReference type="AlphaFoldDB" id="A0A1H3J2R6"/>
<accession>A0A1H3J2R6</accession>
<evidence type="ECO:0000256" key="1">
    <source>
        <dbReference type="SAM" id="MobiDB-lite"/>
    </source>
</evidence>
<feature type="region of interest" description="Disordered" evidence="1">
    <location>
        <begin position="200"/>
        <end position="224"/>
    </location>
</feature>
<dbReference type="InterPro" id="IPR013668">
    <property type="entry name" value="RNase_R_HTH_12"/>
</dbReference>
<feature type="domain" description="Ribonuclease R winged-helix" evidence="3">
    <location>
        <begin position="15"/>
        <end position="74"/>
    </location>
</feature>
<dbReference type="Pfam" id="PF08461">
    <property type="entry name" value="WHD_RNase_R"/>
    <property type="match status" value="1"/>
</dbReference>
<evidence type="ECO:0000259" key="3">
    <source>
        <dbReference type="Pfam" id="PF08461"/>
    </source>
</evidence>
<feature type="compositionally biased region" description="Acidic residues" evidence="1">
    <location>
        <begin position="148"/>
        <end position="159"/>
    </location>
</feature>
<dbReference type="InterPro" id="IPR002846">
    <property type="entry name" value="NRD"/>
</dbReference>
<dbReference type="InterPro" id="IPR036390">
    <property type="entry name" value="WH_DNA-bd_sf"/>
</dbReference>
<feature type="compositionally biased region" description="Acidic residues" evidence="1">
    <location>
        <begin position="205"/>
        <end position="221"/>
    </location>
</feature>
<feature type="region of interest" description="Disordered" evidence="1">
    <location>
        <begin position="138"/>
        <end position="160"/>
    </location>
</feature>
<reference evidence="5" key="1">
    <citation type="submission" date="2016-10" db="EMBL/GenBank/DDBJ databases">
        <authorList>
            <person name="Varghese N."/>
            <person name="Submissions S."/>
        </authorList>
    </citation>
    <scope>NUCLEOTIDE SEQUENCE [LARGE SCALE GENOMIC DNA]</scope>
    <source>
        <strain evidence="5">DC30,IBRC 10041,KCTC 4046</strain>
    </source>
</reference>
<dbReference type="SUPFAM" id="SSF46785">
    <property type="entry name" value="Winged helix' DNA-binding domain"/>
    <property type="match status" value="1"/>
</dbReference>
<dbReference type="PANTHER" id="PTHR41964:SF1">
    <property type="entry name" value="GLOBAL NITROGEN REGULATOR NRPR"/>
    <property type="match status" value="1"/>
</dbReference>
<evidence type="ECO:0000313" key="4">
    <source>
        <dbReference type="EMBL" id="SDY33895.1"/>
    </source>
</evidence>
<dbReference type="RefSeq" id="WP_092732342.1">
    <property type="nucleotide sequence ID" value="NZ_FNPC01000004.1"/>
</dbReference>